<name>A0A0H5PZT2_9ZZZZ</name>
<protein>
    <submittedName>
        <fullName evidence="1">Uncharacterized protein</fullName>
    </submittedName>
</protein>
<accession>A0A0H5PZT2</accession>
<sequence length="193" mass="20282">MTIARVTAQWSGFPGAPGYSNFFFEVAGSLDEQLGAPQRVRTAFSSILQQLPAGVRVQVSPTVEYIDEATGQLQDYGDAEETPDVVNGSASGNWAGPAGAVINWNTATVRDGRRVRGRTFIVPLASTAFQNDGTLGSSALSVLDNFATNIRGGAENTAGFVVWGRPSSSPGVAAPVTGHRVPDMAAVLRSRRD</sequence>
<dbReference type="EMBL" id="LN853189">
    <property type="protein sequence ID" value="CRY95231.1"/>
    <property type="molecule type" value="Genomic_DNA"/>
</dbReference>
<reference evidence="1" key="2">
    <citation type="submission" date="2015-07" db="EMBL/GenBank/DDBJ databases">
        <title>Plasmids, circular viruses and viroids from rat gut.</title>
        <authorList>
            <person name="Jorgensen T.J."/>
            <person name="Hansen M.A."/>
            <person name="Xu Z."/>
            <person name="Tabak M.A."/>
            <person name="Sorensen S.J."/>
            <person name="Hansen L.H."/>
        </authorList>
    </citation>
    <scope>NUCLEOTIDE SEQUENCE</scope>
    <source>
        <strain evidence="1">RGRH0557</strain>
    </source>
</reference>
<reference evidence="1" key="1">
    <citation type="submission" date="2015-06" db="EMBL/GenBank/DDBJ databases">
        <authorList>
            <person name="Joergensen T."/>
        </authorList>
    </citation>
    <scope>NUCLEOTIDE SEQUENCE</scope>
    <source>
        <strain evidence="1">RGRH0557</strain>
    </source>
</reference>
<dbReference type="AlphaFoldDB" id="A0A0H5PZT2"/>
<proteinExistence type="predicted"/>
<evidence type="ECO:0000313" key="1">
    <source>
        <dbReference type="EMBL" id="CRY95231.1"/>
    </source>
</evidence>
<organism evidence="1">
    <name type="scientific">uncultured prokaryote</name>
    <dbReference type="NCBI Taxonomy" id="198431"/>
    <lineage>
        <taxon>unclassified sequences</taxon>
        <taxon>environmental samples</taxon>
    </lineage>
</organism>